<name>A0AAW0LMG2_QUESU</name>
<organism evidence="2 3">
    <name type="scientific">Quercus suber</name>
    <name type="common">Cork oak</name>
    <dbReference type="NCBI Taxonomy" id="58331"/>
    <lineage>
        <taxon>Eukaryota</taxon>
        <taxon>Viridiplantae</taxon>
        <taxon>Streptophyta</taxon>
        <taxon>Embryophyta</taxon>
        <taxon>Tracheophyta</taxon>
        <taxon>Spermatophyta</taxon>
        <taxon>Magnoliopsida</taxon>
        <taxon>eudicotyledons</taxon>
        <taxon>Gunneridae</taxon>
        <taxon>Pentapetalae</taxon>
        <taxon>rosids</taxon>
        <taxon>fabids</taxon>
        <taxon>Fagales</taxon>
        <taxon>Fagaceae</taxon>
        <taxon>Quercus</taxon>
    </lineage>
</organism>
<reference evidence="2 3" key="1">
    <citation type="journal article" date="2018" name="Sci. Data">
        <title>The draft genome sequence of cork oak.</title>
        <authorList>
            <person name="Ramos A.M."/>
            <person name="Usie A."/>
            <person name="Barbosa P."/>
            <person name="Barros P.M."/>
            <person name="Capote T."/>
            <person name="Chaves I."/>
            <person name="Simoes F."/>
            <person name="Abreu I."/>
            <person name="Carrasquinho I."/>
            <person name="Faro C."/>
            <person name="Guimaraes J.B."/>
            <person name="Mendonca D."/>
            <person name="Nobrega F."/>
            <person name="Rodrigues L."/>
            <person name="Saibo N.J.M."/>
            <person name="Varela M.C."/>
            <person name="Egas C."/>
            <person name="Matos J."/>
            <person name="Miguel C.M."/>
            <person name="Oliveira M.M."/>
            <person name="Ricardo C.P."/>
            <person name="Goncalves S."/>
        </authorList>
    </citation>
    <scope>NUCLEOTIDE SEQUENCE [LARGE SCALE GENOMIC DNA]</scope>
    <source>
        <strain evidence="3">cv. HL8</strain>
    </source>
</reference>
<dbReference type="InterPro" id="IPR055164">
    <property type="entry name" value="EDR1/CTR1/ARMC3-like_pept-like"/>
</dbReference>
<dbReference type="EMBL" id="PKMF04000085">
    <property type="protein sequence ID" value="KAK7851601.1"/>
    <property type="molecule type" value="Genomic_DNA"/>
</dbReference>
<comment type="caution">
    <text evidence="2">The sequence shown here is derived from an EMBL/GenBank/DDBJ whole genome shotgun (WGS) entry which is preliminary data.</text>
</comment>
<keyword evidence="3" id="KW-1185">Reference proteome</keyword>
<keyword evidence="2" id="KW-0418">Kinase</keyword>
<protein>
    <submittedName>
        <fullName evidence="2">Serine/threonine-protein kinase ctr1</fullName>
    </submittedName>
</protein>
<keyword evidence="2" id="KW-0808">Transferase</keyword>
<accession>A0AAW0LMG2</accession>
<dbReference type="AlphaFoldDB" id="A0AAW0LMG2"/>
<dbReference type="GO" id="GO:0016301">
    <property type="term" value="F:kinase activity"/>
    <property type="evidence" value="ECO:0007669"/>
    <property type="project" value="UniProtKB-KW"/>
</dbReference>
<dbReference type="Pfam" id="PF14381">
    <property type="entry name" value="EDR1_CTR1_ARMC3_pept"/>
    <property type="match status" value="1"/>
</dbReference>
<evidence type="ECO:0000313" key="3">
    <source>
        <dbReference type="Proteomes" id="UP000237347"/>
    </source>
</evidence>
<dbReference type="Proteomes" id="UP000237347">
    <property type="component" value="Unassembled WGS sequence"/>
</dbReference>
<evidence type="ECO:0000313" key="2">
    <source>
        <dbReference type="EMBL" id="KAK7851601.1"/>
    </source>
</evidence>
<evidence type="ECO:0000259" key="1">
    <source>
        <dbReference type="Pfam" id="PF14381"/>
    </source>
</evidence>
<gene>
    <name evidence="2" type="primary">CTR1_1</name>
    <name evidence="2" type="ORF">CFP56_041461</name>
</gene>
<feature type="domain" description="EDR1/CTR1/ARMC3-like peptidase-like" evidence="1">
    <location>
        <begin position="9"/>
        <end position="129"/>
    </location>
</feature>
<sequence>MLFSDAWTISTDLQDSGQIPSFESLKAIDPCDDLSIKVVLIDKSRDPGLKELQNRLRSLSGGWITTKDVIGQLATLVCNRMGGAVFTEEHLGAHWEEYTEFLKRCLGSVVLPIGSLSVGRCVHRALLFKNNLFAIGYAHGVIWELDIDKKVNYAVKVHGFEVSPYPVVSGRPATFNISASTGNFFYLCEVTLPFVFLAGKAISSGKAVIEVS</sequence>
<proteinExistence type="predicted"/>